<dbReference type="EMBL" id="AP019695">
    <property type="protein sequence ID" value="BBK23087.1"/>
    <property type="molecule type" value="Genomic_DNA"/>
</dbReference>
<evidence type="ECO:0000313" key="1">
    <source>
        <dbReference type="EMBL" id="BBK23087.1"/>
    </source>
</evidence>
<dbReference type="AlphaFoldDB" id="A0A6N4TK27"/>
<name>A0A6N4TK27_9FIRM</name>
<keyword evidence="2" id="KW-1185">Reference proteome</keyword>
<evidence type="ECO:0000313" key="2">
    <source>
        <dbReference type="Proteomes" id="UP000464754"/>
    </source>
</evidence>
<organism evidence="1 2">
    <name type="scientific">Amedibacterium intestinale</name>
    <dbReference type="NCBI Taxonomy" id="2583452"/>
    <lineage>
        <taxon>Bacteria</taxon>
        <taxon>Bacillati</taxon>
        <taxon>Bacillota</taxon>
        <taxon>Erysipelotrichia</taxon>
        <taxon>Erysipelotrichales</taxon>
        <taxon>Erysipelotrichaceae</taxon>
        <taxon>Amedibacterium</taxon>
    </lineage>
</organism>
<dbReference type="Proteomes" id="UP000464754">
    <property type="component" value="Chromosome"/>
</dbReference>
<dbReference type="KEGG" id="aarg:Aargi30884_19900"/>
<reference evidence="2" key="1">
    <citation type="submission" date="2019-05" db="EMBL/GenBank/DDBJ databases">
        <title>Complete genome sequencing of Absiella argi strain JCM 30884.</title>
        <authorList>
            <person name="Sakamoto M."/>
            <person name="Murakami T."/>
            <person name="Mori H."/>
        </authorList>
    </citation>
    <scope>NUCLEOTIDE SEQUENCE [LARGE SCALE GENOMIC DNA]</scope>
    <source>
        <strain evidence="2">JCM 30884</strain>
    </source>
</reference>
<gene>
    <name evidence="1" type="ORF">Aargi30884_19900</name>
</gene>
<proteinExistence type="predicted"/>
<sequence>MGAEKAKEEMTEQLNSLTDEEKYVVTCWTGALAHKVNHVIDHNLSLEKYSQDMKLLDSAISKGCIPIELTLRFNAV</sequence>
<protein>
    <submittedName>
        <fullName evidence="1">Uncharacterized protein</fullName>
    </submittedName>
</protein>
<accession>A0A6N4TK27</accession>